<dbReference type="Gene3D" id="3.20.20.80">
    <property type="entry name" value="Glycosidases"/>
    <property type="match status" value="1"/>
</dbReference>
<dbReference type="InterPro" id="IPR017853">
    <property type="entry name" value="GH"/>
</dbReference>
<dbReference type="eggNOG" id="COG1874">
    <property type="taxonomic scope" value="Bacteria"/>
</dbReference>
<feature type="active site" description="Nucleophile" evidence="4">
    <location>
        <position position="229"/>
    </location>
</feature>
<dbReference type="SUPFAM" id="SSF49785">
    <property type="entry name" value="Galactose-binding domain-like"/>
    <property type="match status" value="1"/>
</dbReference>
<evidence type="ECO:0000256" key="3">
    <source>
        <dbReference type="ARBA" id="ARBA00023295"/>
    </source>
</evidence>
<feature type="domain" description="Beta-galactosidase 1-like first all-beta" evidence="6">
    <location>
        <begin position="362"/>
        <end position="471"/>
    </location>
</feature>
<dbReference type="InterPro" id="IPR031330">
    <property type="entry name" value="Gly_Hdrlase_35_cat"/>
</dbReference>
<dbReference type="InterPro" id="IPR048913">
    <property type="entry name" value="BetaGal_gal-bd"/>
</dbReference>
<feature type="domain" description="Glycoside hydrolase 35 catalytic" evidence="5">
    <location>
        <begin position="12"/>
        <end position="319"/>
    </location>
</feature>
<feature type="active site" description="Proton donor" evidence="4">
    <location>
        <position position="153"/>
    </location>
</feature>
<dbReference type="EMBL" id="CP001778">
    <property type="protein sequence ID" value="ADD40760.1"/>
    <property type="molecule type" value="Genomic_DNA"/>
</dbReference>
<dbReference type="InterPro" id="IPR048912">
    <property type="entry name" value="BetaGal1-like_ABD1"/>
</dbReference>
<evidence type="ECO:0000259" key="5">
    <source>
        <dbReference type="Pfam" id="PF01301"/>
    </source>
</evidence>
<dbReference type="RefSeq" id="WP_013016331.1">
    <property type="nucleotide sequence ID" value="NC_013947.1"/>
</dbReference>
<dbReference type="InterPro" id="IPR001944">
    <property type="entry name" value="Glycoside_Hdrlase_35"/>
</dbReference>
<dbReference type="STRING" id="446470.Snas_1050"/>
<accession>D3QA48</accession>
<reference evidence="8 9" key="1">
    <citation type="journal article" date="2009" name="Stand. Genomic Sci.">
        <title>Complete genome sequence of Stackebrandtia nassauensis type strain (LLR-40K-21).</title>
        <authorList>
            <person name="Munk C."/>
            <person name="Lapidus A."/>
            <person name="Copeland A."/>
            <person name="Jando M."/>
            <person name="Mayilraj S."/>
            <person name="Glavina Del Rio T."/>
            <person name="Nolan M."/>
            <person name="Chen F."/>
            <person name="Lucas S."/>
            <person name="Tice H."/>
            <person name="Cheng J.F."/>
            <person name="Han C."/>
            <person name="Detter J.C."/>
            <person name="Bruce D."/>
            <person name="Goodwin L."/>
            <person name="Chain P."/>
            <person name="Pitluck S."/>
            <person name="Goker M."/>
            <person name="Ovchinikova G."/>
            <person name="Pati A."/>
            <person name="Ivanova N."/>
            <person name="Mavromatis K."/>
            <person name="Chen A."/>
            <person name="Palaniappan K."/>
            <person name="Land M."/>
            <person name="Hauser L."/>
            <person name="Chang Y.J."/>
            <person name="Jeffries C.D."/>
            <person name="Bristow J."/>
            <person name="Eisen J.A."/>
            <person name="Markowitz V."/>
            <person name="Hugenholtz P."/>
            <person name="Kyrpides N.C."/>
            <person name="Klenk H.P."/>
        </authorList>
    </citation>
    <scope>NUCLEOTIDE SEQUENCE [LARGE SCALE GENOMIC DNA]</scope>
    <source>
        <strain evidence="9">DSM 44728 / CIP 108903 / NRRL B-16338 / NBRC 102104 / LLR-40K-21</strain>
    </source>
</reference>
<evidence type="ECO:0000256" key="4">
    <source>
        <dbReference type="PIRSR" id="PIRSR006336-1"/>
    </source>
</evidence>
<dbReference type="Pfam" id="PF21317">
    <property type="entry name" value="BetaGal_ABD_1"/>
    <property type="match status" value="1"/>
</dbReference>
<proteinExistence type="inferred from homology"/>
<name>D3QA48_STANL</name>
<dbReference type="PANTHER" id="PTHR23421">
    <property type="entry name" value="BETA-GALACTOSIDASE RELATED"/>
    <property type="match status" value="1"/>
</dbReference>
<dbReference type="GO" id="GO:0004565">
    <property type="term" value="F:beta-galactosidase activity"/>
    <property type="evidence" value="ECO:0007669"/>
    <property type="project" value="UniProtKB-EC"/>
</dbReference>
<dbReference type="GO" id="GO:0005975">
    <property type="term" value="P:carbohydrate metabolic process"/>
    <property type="evidence" value="ECO:0007669"/>
    <property type="project" value="InterPro"/>
</dbReference>
<dbReference type="Pfam" id="PF21467">
    <property type="entry name" value="BetaGal_gal-bd"/>
    <property type="match status" value="1"/>
</dbReference>
<dbReference type="InterPro" id="IPR026283">
    <property type="entry name" value="B-gal_1-like"/>
</dbReference>
<evidence type="ECO:0000259" key="6">
    <source>
        <dbReference type="Pfam" id="PF21317"/>
    </source>
</evidence>
<dbReference type="PIRSF" id="PIRSF006336">
    <property type="entry name" value="B-gal"/>
    <property type="match status" value="1"/>
</dbReference>
<sequence>MLGTDDFLRADRIVVSGAVHYARVLPQQWPHRLRMLRALGATCVETYVPWNLHERRRGEFDFSGIADLERFLTDAAEAGLAAIVRPGPYICAEWENGGLPVWLRANDRHAPLRCSEPRFLTAVDEWYSVLVPKIAAHQVDRGGNVIAVQIENEYGSYGSDPVYLRHLADTLTKHGITVPLFTSDGPAKWYLVGGTIEGALATANFGSRPAEAFAELEQHRPGEAKWCMEYWNGWFDHWGERHHVRDAADAAATLDAMLASGASVNLYMAHGGTNFGTWAGANQEDGFQPTITSYDYDAPISESGAATPKYHAMREVIAKYLPVPDDIPAPAPILAPATVELTERLPLLSTIDYENGVTTPIPSTFEELGLDNGLVLYRHHLNGPRDTQPLTAEGLADRAQVFVDGHEAATWWRNDDNSLDLATGPDGVQLDLLVESMGRVNFGRHVGEPKGLTEGVNHNRQFLHGWTAYPIGLDDIANLPWGREAEAEGPAFYRGRLTVPEPADGFVALPGWTKGYVWVNGFCLGRYWNIGPQETLYLPWPLLNAGDNEIVVLELHPGDANTIEVRDRPTLGEPGGWRPE</sequence>
<dbReference type="Proteomes" id="UP000000844">
    <property type="component" value="Chromosome"/>
</dbReference>
<organism evidence="8 9">
    <name type="scientific">Stackebrandtia nassauensis (strain DSM 44728 / CIP 108903 / NRRL B-16338 / NBRC 102104 / LLR-40K-21)</name>
    <dbReference type="NCBI Taxonomy" id="446470"/>
    <lineage>
        <taxon>Bacteria</taxon>
        <taxon>Bacillati</taxon>
        <taxon>Actinomycetota</taxon>
        <taxon>Actinomycetes</taxon>
        <taxon>Glycomycetales</taxon>
        <taxon>Glycomycetaceae</taxon>
        <taxon>Stackebrandtia</taxon>
    </lineage>
</organism>
<evidence type="ECO:0000313" key="8">
    <source>
        <dbReference type="EMBL" id="ADD40760.1"/>
    </source>
</evidence>
<dbReference type="Pfam" id="PF01301">
    <property type="entry name" value="Glyco_hydro_35"/>
    <property type="match status" value="1"/>
</dbReference>
<protein>
    <submittedName>
        <fullName evidence="8">Beta-galactosidase</fullName>
        <ecNumber evidence="8">3.2.1.23</ecNumber>
    </submittedName>
</protein>
<gene>
    <name evidence="8" type="ordered locus">Snas_1050</name>
</gene>
<dbReference type="InterPro" id="IPR008979">
    <property type="entry name" value="Galactose-bd-like_sf"/>
</dbReference>
<dbReference type="CAZy" id="GH35">
    <property type="family name" value="Glycoside Hydrolase Family 35"/>
</dbReference>
<dbReference type="Gene3D" id="2.60.120.260">
    <property type="entry name" value="Galactose-binding domain-like"/>
    <property type="match status" value="2"/>
</dbReference>
<keyword evidence="2 8" id="KW-0378">Hydrolase</keyword>
<evidence type="ECO:0000256" key="1">
    <source>
        <dbReference type="ARBA" id="ARBA00009809"/>
    </source>
</evidence>
<dbReference type="EC" id="3.2.1.23" evidence="8"/>
<dbReference type="AlphaFoldDB" id="D3QA48"/>
<dbReference type="KEGG" id="sna:Snas_1050"/>
<evidence type="ECO:0000256" key="2">
    <source>
        <dbReference type="ARBA" id="ARBA00022801"/>
    </source>
</evidence>
<evidence type="ECO:0000259" key="7">
    <source>
        <dbReference type="Pfam" id="PF21467"/>
    </source>
</evidence>
<keyword evidence="9" id="KW-1185">Reference proteome</keyword>
<keyword evidence="3 8" id="KW-0326">Glycosidase</keyword>
<dbReference type="SUPFAM" id="SSF51445">
    <property type="entry name" value="(Trans)glycosidases"/>
    <property type="match status" value="1"/>
</dbReference>
<feature type="domain" description="Beta-galactosidase galactose-binding" evidence="7">
    <location>
        <begin position="490"/>
        <end position="548"/>
    </location>
</feature>
<dbReference type="OrthoDB" id="9813184at2"/>
<dbReference type="PRINTS" id="PR00742">
    <property type="entry name" value="GLHYDRLASE35"/>
</dbReference>
<dbReference type="HOGENOM" id="CLU_007853_7_2_11"/>
<comment type="similarity">
    <text evidence="1">Belongs to the glycosyl hydrolase 35 family.</text>
</comment>
<evidence type="ECO:0000313" key="9">
    <source>
        <dbReference type="Proteomes" id="UP000000844"/>
    </source>
</evidence>